<dbReference type="InterPro" id="IPR050109">
    <property type="entry name" value="HTH-type_TetR-like_transc_reg"/>
</dbReference>
<dbReference type="Proteomes" id="UP000028864">
    <property type="component" value="Unassembled WGS sequence"/>
</dbReference>
<dbReference type="InterPro" id="IPR049445">
    <property type="entry name" value="TetR_SbtR-like_C"/>
</dbReference>
<dbReference type="InterPro" id="IPR036271">
    <property type="entry name" value="Tet_transcr_reg_TetR-rel_C_sf"/>
</dbReference>
<accession>A0AAV2WR92</accession>
<evidence type="ECO:0000256" key="3">
    <source>
        <dbReference type="ARBA" id="ARBA00023163"/>
    </source>
</evidence>
<reference evidence="6" key="1">
    <citation type="submission" date="2014-05" db="EMBL/GenBank/DDBJ databases">
        <authorList>
            <person name="Urmite Genomes"/>
        </authorList>
    </citation>
    <scope>NUCLEOTIDE SEQUENCE</scope>
    <source>
        <strain evidence="6">DSM 44074</strain>
    </source>
</reference>
<dbReference type="SUPFAM" id="SSF46689">
    <property type="entry name" value="Homeodomain-like"/>
    <property type="match status" value="1"/>
</dbReference>
<evidence type="ECO:0000259" key="5">
    <source>
        <dbReference type="PROSITE" id="PS50977"/>
    </source>
</evidence>
<feature type="domain" description="HTH tetR-type" evidence="5">
    <location>
        <begin position="8"/>
        <end position="66"/>
    </location>
</feature>
<evidence type="ECO:0000256" key="1">
    <source>
        <dbReference type="ARBA" id="ARBA00023015"/>
    </source>
</evidence>
<dbReference type="Gene3D" id="1.10.357.10">
    <property type="entry name" value="Tetracycline Repressor, domain 2"/>
    <property type="match status" value="1"/>
</dbReference>
<keyword evidence="2 4" id="KW-0238">DNA-binding</keyword>
<dbReference type="SUPFAM" id="SSF48498">
    <property type="entry name" value="Tetracyclin repressor-like, C-terminal domain"/>
    <property type="match status" value="1"/>
</dbReference>
<keyword evidence="1" id="KW-0805">Transcription regulation</keyword>
<evidence type="ECO:0000256" key="4">
    <source>
        <dbReference type="PROSITE-ProRule" id="PRU00335"/>
    </source>
</evidence>
<sequence length="189" mass="20327">MAERTDAARSRSAIIDAARRLVTEPGELKLSAVARAAGVGQATLYRHFATRDDLMRALYDDEIDELVALAYALVEAQPPVVALRQWFGHLAEYARVKFGVMAAVEASVWRDIASRTPGKLGDALGALLAAGRDAGVLRADVDARDVILLSWFLAHVEADEWAERTPRLLGVLLDGLSAHQVGSGDVGPD</sequence>
<dbReference type="InterPro" id="IPR001647">
    <property type="entry name" value="HTH_TetR"/>
</dbReference>
<dbReference type="PANTHER" id="PTHR30055">
    <property type="entry name" value="HTH-TYPE TRANSCRIPTIONAL REGULATOR RUTR"/>
    <property type="match status" value="1"/>
</dbReference>
<proteinExistence type="predicted"/>
<dbReference type="PROSITE" id="PS50977">
    <property type="entry name" value="HTH_TETR_2"/>
    <property type="match status" value="1"/>
</dbReference>
<dbReference type="Pfam" id="PF21597">
    <property type="entry name" value="TetR_C_43"/>
    <property type="match status" value="1"/>
</dbReference>
<feature type="DNA-binding region" description="H-T-H motif" evidence="4">
    <location>
        <begin position="29"/>
        <end position="48"/>
    </location>
</feature>
<dbReference type="Pfam" id="PF00440">
    <property type="entry name" value="TetR_N"/>
    <property type="match status" value="1"/>
</dbReference>
<dbReference type="EMBL" id="LK021341">
    <property type="protein sequence ID" value="CDQ46710.1"/>
    <property type="molecule type" value="Genomic_DNA"/>
</dbReference>
<reference evidence="6" key="2">
    <citation type="submission" date="2015-09" db="EMBL/GenBank/DDBJ databases">
        <title>Draft genome sequence of Mycobacterium neoaurum DSM 44074.</title>
        <authorList>
            <person name="Croce O."/>
            <person name="Robert C."/>
            <person name="Raoult D."/>
            <person name="Drancourt M."/>
        </authorList>
    </citation>
    <scope>NUCLEOTIDE SEQUENCE</scope>
    <source>
        <strain evidence="6">DSM 44074</strain>
    </source>
</reference>
<protein>
    <submittedName>
        <fullName evidence="6">TetR family transcriptional regulator</fullName>
    </submittedName>
</protein>
<evidence type="ECO:0000313" key="7">
    <source>
        <dbReference type="Proteomes" id="UP000028864"/>
    </source>
</evidence>
<dbReference type="GO" id="GO:0003700">
    <property type="term" value="F:DNA-binding transcription factor activity"/>
    <property type="evidence" value="ECO:0007669"/>
    <property type="project" value="TreeGrafter"/>
</dbReference>
<evidence type="ECO:0000256" key="2">
    <source>
        <dbReference type="ARBA" id="ARBA00023125"/>
    </source>
</evidence>
<dbReference type="InterPro" id="IPR009057">
    <property type="entry name" value="Homeodomain-like_sf"/>
</dbReference>
<dbReference type="RefSeq" id="WP_030133738.1">
    <property type="nucleotide sequence ID" value="NZ_JAKNRF010000007.1"/>
</dbReference>
<gene>
    <name evidence="6" type="ORF">BN1047_04622</name>
</gene>
<evidence type="ECO:0000313" key="6">
    <source>
        <dbReference type="EMBL" id="CDQ46710.1"/>
    </source>
</evidence>
<dbReference type="AlphaFoldDB" id="A0AAV2WR92"/>
<dbReference type="PANTHER" id="PTHR30055:SF234">
    <property type="entry name" value="HTH-TYPE TRANSCRIPTIONAL REGULATOR BETI"/>
    <property type="match status" value="1"/>
</dbReference>
<keyword evidence="3" id="KW-0804">Transcription</keyword>
<organism evidence="6 7">
    <name type="scientific">Mycolicibacterium neoaurum</name>
    <name type="common">Mycobacterium neoaurum</name>
    <dbReference type="NCBI Taxonomy" id="1795"/>
    <lineage>
        <taxon>Bacteria</taxon>
        <taxon>Bacillati</taxon>
        <taxon>Actinomycetota</taxon>
        <taxon>Actinomycetes</taxon>
        <taxon>Mycobacteriales</taxon>
        <taxon>Mycobacteriaceae</taxon>
        <taxon>Mycolicibacterium</taxon>
    </lineage>
</organism>
<name>A0AAV2WR92_MYCNE</name>
<dbReference type="GO" id="GO:0000976">
    <property type="term" value="F:transcription cis-regulatory region binding"/>
    <property type="evidence" value="ECO:0007669"/>
    <property type="project" value="TreeGrafter"/>
</dbReference>